<feature type="chain" id="PRO_5047549898" evidence="1">
    <location>
        <begin position="28"/>
        <end position="133"/>
    </location>
</feature>
<evidence type="ECO:0000313" key="2">
    <source>
        <dbReference type="EMBL" id="WOX22503.1"/>
    </source>
</evidence>
<dbReference type="EMBL" id="CP137573">
    <property type="protein sequence ID" value="WOX22503.1"/>
    <property type="molecule type" value="Genomic_DNA"/>
</dbReference>
<dbReference type="RefSeq" id="WP_318103554.1">
    <property type="nucleotide sequence ID" value="NZ_CP137573.1"/>
</dbReference>
<protein>
    <submittedName>
        <fullName evidence="2">ATP-binding protein</fullName>
    </submittedName>
</protein>
<keyword evidence="3" id="KW-1185">Reference proteome</keyword>
<proteinExistence type="predicted"/>
<dbReference type="GO" id="GO:0005524">
    <property type="term" value="F:ATP binding"/>
    <property type="evidence" value="ECO:0007669"/>
    <property type="project" value="UniProtKB-KW"/>
</dbReference>
<accession>A0ABZ0LSP1</accession>
<evidence type="ECO:0000256" key="1">
    <source>
        <dbReference type="SAM" id="SignalP"/>
    </source>
</evidence>
<keyword evidence="2" id="KW-0547">Nucleotide-binding</keyword>
<keyword evidence="2" id="KW-0067">ATP-binding</keyword>
<gene>
    <name evidence="2" type="ORF">R2D22_14290</name>
</gene>
<sequence length="133" mass="12116">MKQSAKTLGVAALGAAFAAAAAGTASAAPMTHDAAGALGAVQALPVADQLTELPAGAADSLTAGEAAVTDGAANLPAATDSAGKQVTQTAPNALAQSPVGGLLGGLPVNGLATNSLVPGGGLTGGLPGGLPIG</sequence>
<dbReference type="Proteomes" id="UP001301731">
    <property type="component" value="Chromosome"/>
</dbReference>
<organism evidence="2 3">
    <name type="scientific">Streptomyces solicathayae</name>
    <dbReference type="NCBI Taxonomy" id="3081768"/>
    <lineage>
        <taxon>Bacteria</taxon>
        <taxon>Bacillati</taxon>
        <taxon>Actinomycetota</taxon>
        <taxon>Actinomycetes</taxon>
        <taxon>Kitasatosporales</taxon>
        <taxon>Streptomycetaceae</taxon>
        <taxon>Streptomyces</taxon>
    </lineage>
</organism>
<evidence type="ECO:0000313" key="3">
    <source>
        <dbReference type="Proteomes" id="UP001301731"/>
    </source>
</evidence>
<feature type="signal peptide" evidence="1">
    <location>
        <begin position="1"/>
        <end position="27"/>
    </location>
</feature>
<name>A0ABZ0LSP1_9ACTN</name>
<reference evidence="2 3" key="1">
    <citation type="submission" date="2023-10" db="EMBL/GenBank/DDBJ databases">
        <title>The genome sequence of Streptomyces sp. HUAS YS2.</title>
        <authorList>
            <person name="Mo P."/>
        </authorList>
    </citation>
    <scope>NUCLEOTIDE SEQUENCE [LARGE SCALE GENOMIC DNA]</scope>
    <source>
        <strain evidence="2 3">HUAS YS2</strain>
    </source>
</reference>
<keyword evidence="1" id="KW-0732">Signal</keyword>